<accession>A0A7Y9EBZ8</accession>
<dbReference type="Pfam" id="PF03992">
    <property type="entry name" value="ABM"/>
    <property type="match status" value="1"/>
</dbReference>
<feature type="region of interest" description="Disordered" evidence="1">
    <location>
        <begin position="212"/>
        <end position="234"/>
    </location>
</feature>
<dbReference type="GO" id="GO:0004497">
    <property type="term" value="F:monooxygenase activity"/>
    <property type="evidence" value="ECO:0007669"/>
    <property type="project" value="UniProtKB-KW"/>
</dbReference>
<dbReference type="Gene3D" id="3.30.70.1090">
    <property type="entry name" value="Dimeric alpha+beta barrel"/>
    <property type="match status" value="1"/>
</dbReference>
<dbReference type="InterPro" id="IPR006765">
    <property type="entry name" value="Polyketide_synth_cyclase"/>
</dbReference>
<evidence type="ECO:0000313" key="3">
    <source>
        <dbReference type="EMBL" id="NYD44951.1"/>
    </source>
</evidence>
<dbReference type="GO" id="GO:0030639">
    <property type="term" value="P:polyketide biosynthetic process"/>
    <property type="evidence" value="ECO:0007669"/>
    <property type="project" value="InterPro"/>
</dbReference>
<dbReference type="RefSeq" id="WP_179842457.1">
    <property type="nucleotide sequence ID" value="NZ_BAAASW010000026.1"/>
</dbReference>
<dbReference type="Gene3D" id="3.30.70.100">
    <property type="match status" value="1"/>
</dbReference>
<name>A0A7Y9EBZ8_9ACTN</name>
<evidence type="ECO:0000256" key="1">
    <source>
        <dbReference type="SAM" id="MobiDB-lite"/>
    </source>
</evidence>
<protein>
    <submittedName>
        <fullName evidence="3">Quinol monooxygenase YgiN</fullName>
    </submittedName>
</protein>
<dbReference type="InterPro" id="IPR007138">
    <property type="entry name" value="ABM_dom"/>
</dbReference>
<sequence length="234" mass="26084">MLPQAPPPTHRAVMIRKIAPGDRDAVAAVFREHDRTDLPRRIGVTRRTLLTFHDLYIHLVEGDASFEKALYAAGDDPGFLDINARLATLLVPYDRDRPAMRQAQAEEFYHWSDDRPQATYRLLLEISVDEARGTEFERTWCQMAAVAARHPGHVAQSLSRDLADPGTYHLISDWTDEDAHEGFLASPEHRALAAALRGLDAKVRATRTRISAYHAGQAGDDRAPGASGTGREER</sequence>
<organism evidence="3 4">
    <name type="scientific">Actinomadura luteofluorescens</name>
    <dbReference type="NCBI Taxonomy" id="46163"/>
    <lineage>
        <taxon>Bacteria</taxon>
        <taxon>Bacillati</taxon>
        <taxon>Actinomycetota</taxon>
        <taxon>Actinomycetes</taxon>
        <taxon>Streptosporangiales</taxon>
        <taxon>Thermomonosporaceae</taxon>
        <taxon>Actinomadura</taxon>
    </lineage>
</organism>
<evidence type="ECO:0000259" key="2">
    <source>
        <dbReference type="PROSITE" id="PS51725"/>
    </source>
</evidence>
<dbReference type="Proteomes" id="UP000529783">
    <property type="component" value="Unassembled WGS sequence"/>
</dbReference>
<dbReference type="InterPro" id="IPR011008">
    <property type="entry name" value="Dimeric_a/b-barrel"/>
</dbReference>
<reference evidence="3 4" key="1">
    <citation type="submission" date="2020-07" db="EMBL/GenBank/DDBJ databases">
        <title>Sequencing the genomes of 1000 actinobacteria strains.</title>
        <authorList>
            <person name="Klenk H.-P."/>
        </authorList>
    </citation>
    <scope>NUCLEOTIDE SEQUENCE [LARGE SCALE GENOMIC DNA]</scope>
    <source>
        <strain evidence="3 4">DSM 40398</strain>
    </source>
</reference>
<dbReference type="Pfam" id="PF04673">
    <property type="entry name" value="Cyclase_polyket"/>
    <property type="match status" value="1"/>
</dbReference>
<feature type="domain" description="ABM" evidence="2">
    <location>
        <begin position="120"/>
        <end position="210"/>
    </location>
</feature>
<dbReference type="EMBL" id="JACCBA010000001">
    <property type="protein sequence ID" value="NYD44951.1"/>
    <property type="molecule type" value="Genomic_DNA"/>
</dbReference>
<evidence type="ECO:0000313" key="4">
    <source>
        <dbReference type="Proteomes" id="UP000529783"/>
    </source>
</evidence>
<dbReference type="InterPro" id="IPR038474">
    <property type="entry name" value="Polyketide_synth_cyclase_sf"/>
</dbReference>
<comment type="caution">
    <text evidence="3">The sequence shown here is derived from an EMBL/GenBank/DDBJ whole genome shotgun (WGS) entry which is preliminary data.</text>
</comment>
<dbReference type="PROSITE" id="PS51725">
    <property type="entry name" value="ABM"/>
    <property type="match status" value="1"/>
</dbReference>
<keyword evidence="3" id="KW-0560">Oxidoreductase</keyword>
<keyword evidence="4" id="KW-1185">Reference proteome</keyword>
<dbReference type="SUPFAM" id="SSF54909">
    <property type="entry name" value="Dimeric alpha+beta barrel"/>
    <property type="match status" value="2"/>
</dbReference>
<dbReference type="AlphaFoldDB" id="A0A7Y9EBZ8"/>
<proteinExistence type="predicted"/>
<gene>
    <name evidence="3" type="ORF">BJY14_000934</name>
</gene>
<keyword evidence="3" id="KW-0503">Monooxygenase</keyword>